<feature type="domain" description="GGDEF" evidence="2">
    <location>
        <begin position="240"/>
        <end position="376"/>
    </location>
</feature>
<evidence type="ECO:0000259" key="1">
    <source>
        <dbReference type="PROSITE" id="PS50883"/>
    </source>
</evidence>
<dbReference type="InterPro" id="IPR000160">
    <property type="entry name" value="GGDEF_dom"/>
</dbReference>
<dbReference type="RefSeq" id="WP_205212353.1">
    <property type="nucleotide sequence ID" value="NZ_JAFFZO010000051.1"/>
</dbReference>
<dbReference type="CDD" id="cd01949">
    <property type="entry name" value="GGDEF"/>
    <property type="match status" value="1"/>
</dbReference>
<keyword evidence="4" id="KW-1185">Reference proteome</keyword>
<dbReference type="InterPro" id="IPR035919">
    <property type="entry name" value="EAL_sf"/>
</dbReference>
<sequence length="650" mass="73285">MGQRLTHTAKQAPRKRALLITIVLIFFISAAMSLFQLRQSISLLDENYGTSVFSMFQLKLELRRFNDALALYQVAPDNVHLQQVKTRYDLLWSRFPVLLEGVDGEQITKIDHAKATLSQAFNTVKSLEHDVFKKLATEPEHSLQIQQTLEPQIAEIDALALQNYYQTNTLFNRSESQVIDLQQQLILLMCGLILSGSLLLVMIIRENRLNRYQAKHDSLTGIPNRAFLQNEITRYCRKKQPFALHLIDLNGFKDVNDTLGHHVGDALLEAVSHRLTSGIDKRYGCLTCRLGGDEFAIIQPRLISSDSLGIITGKVIQLFEKRFQIDQHTCFIGASIGSVIFPEHGIDVGSLLTRADIAMYKAKDRATHSSQMLFDFDMDAQIHRRQQLQRDLRIALERSKLHLVYQPIVSLQTQQVVCLETLLRWNHETYGAIPPLEIISIAEKYSLANTLGCWIIDEACRQIDEWRNSGFQPLPVAVNISPSMHQLDLAAIINQSLKQHNLPQGLIRIEVTEDTGMQILKETQDLLPGLARHNISVALDDFGTGLSSLSHLQQLPIQTLKIDRSFISKIGEDQVSRRLVHNIIGIGHDLGMQVVAEGIEDETEVSLLATYQCDYGQGYLFSKPLAPSLIPECCRKIAMTANHSAVTETC</sequence>
<gene>
    <name evidence="3" type="ORF">JW498_16670</name>
</gene>
<dbReference type="InterPro" id="IPR001633">
    <property type="entry name" value="EAL_dom"/>
</dbReference>
<comment type="caution">
    <text evidence="3">The sequence shown here is derived from an EMBL/GenBank/DDBJ whole genome shotgun (WGS) entry which is preliminary data.</text>
</comment>
<dbReference type="SUPFAM" id="SSF55073">
    <property type="entry name" value="Nucleotide cyclase"/>
    <property type="match status" value="1"/>
</dbReference>
<dbReference type="Pfam" id="PF00990">
    <property type="entry name" value="GGDEF"/>
    <property type="match status" value="1"/>
</dbReference>
<dbReference type="SMART" id="SM00052">
    <property type="entry name" value="EAL"/>
    <property type="match status" value="1"/>
</dbReference>
<evidence type="ECO:0000313" key="4">
    <source>
        <dbReference type="Proteomes" id="UP000760472"/>
    </source>
</evidence>
<dbReference type="SMART" id="SM00267">
    <property type="entry name" value="GGDEF"/>
    <property type="match status" value="1"/>
</dbReference>
<dbReference type="Proteomes" id="UP000760472">
    <property type="component" value="Unassembled WGS sequence"/>
</dbReference>
<dbReference type="SUPFAM" id="SSF141868">
    <property type="entry name" value="EAL domain-like"/>
    <property type="match status" value="1"/>
</dbReference>
<reference evidence="3 4" key="1">
    <citation type="submission" date="2021-02" db="EMBL/GenBank/DDBJ databases">
        <title>A novel species of genus Amphritea isolated from a fishpond in China.</title>
        <authorList>
            <person name="Lu H."/>
        </authorList>
    </citation>
    <scope>NUCLEOTIDE SEQUENCE [LARGE SCALE GENOMIC DNA]</scope>
    <source>
        <strain evidence="3 4">RP18W</strain>
    </source>
</reference>
<dbReference type="CDD" id="cd01948">
    <property type="entry name" value="EAL"/>
    <property type="match status" value="1"/>
</dbReference>
<accession>A0ABS2WCB4</accession>
<dbReference type="PANTHER" id="PTHR44757">
    <property type="entry name" value="DIGUANYLATE CYCLASE DGCP"/>
    <property type="match status" value="1"/>
</dbReference>
<dbReference type="EMBL" id="JAFFZP010000031">
    <property type="protein sequence ID" value="MBN0989002.1"/>
    <property type="molecule type" value="Genomic_DNA"/>
</dbReference>
<dbReference type="Pfam" id="PF00563">
    <property type="entry name" value="EAL"/>
    <property type="match status" value="1"/>
</dbReference>
<dbReference type="PANTHER" id="PTHR44757:SF2">
    <property type="entry name" value="BIOFILM ARCHITECTURE MAINTENANCE PROTEIN MBAA"/>
    <property type="match status" value="1"/>
</dbReference>
<name>A0ABS2WCB4_9GAMM</name>
<evidence type="ECO:0000313" key="3">
    <source>
        <dbReference type="EMBL" id="MBN0989002.1"/>
    </source>
</evidence>
<organism evidence="3 4">
    <name type="scientific">Amphritea pacifica</name>
    <dbReference type="NCBI Taxonomy" id="2811233"/>
    <lineage>
        <taxon>Bacteria</taxon>
        <taxon>Pseudomonadati</taxon>
        <taxon>Pseudomonadota</taxon>
        <taxon>Gammaproteobacteria</taxon>
        <taxon>Oceanospirillales</taxon>
        <taxon>Oceanospirillaceae</taxon>
        <taxon>Amphritea</taxon>
    </lineage>
</organism>
<dbReference type="InterPro" id="IPR043128">
    <property type="entry name" value="Rev_trsase/Diguanyl_cyclase"/>
</dbReference>
<dbReference type="Gene3D" id="3.30.70.270">
    <property type="match status" value="1"/>
</dbReference>
<feature type="domain" description="EAL" evidence="1">
    <location>
        <begin position="385"/>
        <end position="638"/>
    </location>
</feature>
<proteinExistence type="predicted"/>
<dbReference type="PROSITE" id="PS50883">
    <property type="entry name" value="EAL"/>
    <property type="match status" value="1"/>
</dbReference>
<protein>
    <submittedName>
        <fullName evidence="3">Bifunctional diguanylate cyclase/phosphodiesterase</fullName>
    </submittedName>
</protein>
<dbReference type="InterPro" id="IPR029787">
    <property type="entry name" value="Nucleotide_cyclase"/>
</dbReference>
<evidence type="ECO:0000259" key="2">
    <source>
        <dbReference type="PROSITE" id="PS50887"/>
    </source>
</evidence>
<dbReference type="Gene3D" id="3.20.20.450">
    <property type="entry name" value="EAL domain"/>
    <property type="match status" value="1"/>
</dbReference>
<dbReference type="NCBIfam" id="TIGR00254">
    <property type="entry name" value="GGDEF"/>
    <property type="match status" value="1"/>
</dbReference>
<dbReference type="PROSITE" id="PS50887">
    <property type="entry name" value="GGDEF"/>
    <property type="match status" value="1"/>
</dbReference>
<dbReference type="InterPro" id="IPR052155">
    <property type="entry name" value="Biofilm_reg_signaling"/>
</dbReference>